<dbReference type="OMA" id="CEPEPNM"/>
<keyword evidence="2" id="KW-0808">Transferase</keyword>
<dbReference type="PANTHER" id="PTHR43712:SF19">
    <property type="entry name" value="DUAL O-METHYLTRANSFERASE_FAD-DEPENDENT MONOOXYGENASE ELCB"/>
    <property type="match status" value="1"/>
</dbReference>
<feature type="domain" description="O-methyltransferase C-terminal" evidence="4">
    <location>
        <begin position="150"/>
        <end position="358"/>
    </location>
</feature>
<keyword evidence="6" id="KW-1185">Reference proteome</keyword>
<reference evidence="6" key="1">
    <citation type="journal article" date="2017" name="Genome Biol.">
        <title>Comparative genomics reveals high biological diversity and specific adaptations in the industrially and medically important fungal genus Aspergillus.</title>
        <authorList>
            <person name="de Vries R.P."/>
            <person name="Riley R."/>
            <person name="Wiebenga A."/>
            <person name="Aguilar-Osorio G."/>
            <person name="Amillis S."/>
            <person name="Uchima C.A."/>
            <person name="Anderluh G."/>
            <person name="Asadollahi M."/>
            <person name="Askin M."/>
            <person name="Barry K."/>
            <person name="Battaglia E."/>
            <person name="Bayram O."/>
            <person name="Benocci T."/>
            <person name="Braus-Stromeyer S.A."/>
            <person name="Caldana C."/>
            <person name="Canovas D."/>
            <person name="Cerqueira G.C."/>
            <person name="Chen F."/>
            <person name="Chen W."/>
            <person name="Choi C."/>
            <person name="Clum A."/>
            <person name="Dos Santos R.A."/>
            <person name="Damasio A.R."/>
            <person name="Diallinas G."/>
            <person name="Emri T."/>
            <person name="Fekete E."/>
            <person name="Flipphi M."/>
            <person name="Freyberg S."/>
            <person name="Gallo A."/>
            <person name="Gournas C."/>
            <person name="Habgood R."/>
            <person name="Hainaut M."/>
            <person name="Harispe M.L."/>
            <person name="Henrissat B."/>
            <person name="Hilden K.S."/>
            <person name="Hope R."/>
            <person name="Hossain A."/>
            <person name="Karabika E."/>
            <person name="Karaffa L."/>
            <person name="Karanyi Z."/>
            <person name="Krasevec N."/>
            <person name="Kuo A."/>
            <person name="Kusch H."/>
            <person name="LaButti K."/>
            <person name="Lagendijk E.L."/>
            <person name="Lapidus A."/>
            <person name="Levasseur A."/>
            <person name="Lindquist E."/>
            <person name="Lipzen A."/>
            <person name="Logrieco A.F."/>
            <person name="MacCabe A."/>
            <person name="Maekelae M.R."/>
            <person name="Malavazi I."/>
            <person name="Melin P."/>
            <person name="Meyer V."/>
            <person name="Mielnichuk N."/>
            <person name="Miskei M."/>
            <person name="Molnar A.P."/>
            <person name="Mule G."/>
            <person name="Ngan C.Y."/>
            <person name="Orejas M."/>
            <person name="Orosz E."/>
            <person name="Ouedraogo J.P."/>
            <person name="Overkamp K.M."/>
            <person name="Park H.-S."/>
            <person name="Perrone G."/>
            <person name="Piumi F."/>
            <person name="Punt P.J."/>
            <person name="Ram A.F."/>
            <person name="Ramon A."/>
            <person name="Rauscher S."/>
            <person name="Record E."/>
            <person name="Riano-Pachon D.M."/>
            <person name="Robert V."/>
            <person name="Roehrig J."/>
            <person name="Ruller R."/>
            <person name="Salamov A."/>
            <person name="Salih N.S."/>
            <person name="Samson R.A."/>
            <person name="Sandor E."/>
            <person name="Sanguinetti M."/>
            <person name="Schuetze T."/>
            <person name="Sepcic K."/>
            <person name="Shelest E."/>
            <person name="Sherlock G."/>
            <person name="Sophianopoulou V."/>
            <person name="Squina F.M."/>
            <person name="Sun H."/>
            <person name="Susca A."/>
            <person name="Todd R.B."/>
            <person name="Tsang A."/>
            <person name="Unkles S.E."/>
            <person name="van de Wiele N."/>
            <person name="van Rossen-Uffink D."/>
            <person name="Oliveira J.V."/>
            <person name="Vesth T.C."/>
            <person name="Visser J."/>
            <person name="Yu J.-H."/>
            <person name="Zhou M."/>
            <person name="Andersen M.R."/>
            <person name="Archer D.B."/>
            <person name="Baker S.E."/>
            <person name="Benoit I."/>
            <person name="Brakhage A.A."/>
            <person name="Braus G.H."/>
            <person name="Fischer R."/>
            <person name="Frisvad J.C."/>
            <person name="Goldman G.H."/>
            <person name="Houbraken J."/>
            <person name="Oakley B."/>
            <person name="Pocsi I."/>
            <person name="Scazzocchio C."/>
            <person name="Seiboth B."/>
            <person name="vanKuyk P.A."/>
            <person name="Wortman J."/>
            <person name="Dyer P.S."/>
            <person name="Grigoriev I.V."/>
        </authorList>
    </citation>
    <scope>NUCLEOTIDE SEQUENCE [LARGE SCALE GENOMIC DNA]</scope>
    <source>
        <strain evidence="6">ITEM 5010</strain>
    </source>
</reference>
<dbReference type="GO" id="GO:0032259">
    <property type="term" value="P:methylation"/>
    <property type="evidence" value="ECO:0007669"/>
    <property type="project" value="UniProtKB-KW"/>
</dbReference>
<dbReference type="STRING" id="602072.A0A1R3RMC6"/>
<dbReference type="Proteomes" id="UP000188318">
    <property type="component" value="Unassembled WGS sequence"/>
</dbReference>
<dbReference type="InterPro" id="IPR001077">
    <property type="entry name" value="COMT_C"/>
</dbReference>
<organism evidence="5 6">
    <name type="scientific">Aspergillus carbonarius (strain ITEM 5010)</name>
    <dbReference type="NCBI Taxonomy" id="602072"/>
    <lineage>
        <taxon>Eukaryota</taxon>
        <taxon>Fungi</taxon>
        <taxon>Dikarya</taxon>
        <taxon>Ascomycota</taxon>
        <taxon>Pezizomycotina</taxon>
        <taxon>Eurotiomycetes</taxon>
        <taxon>Eurotiomycetidae</taxon>
        <taxon>Eurotiales</taxon>
        <taxon>Aspergillaceae</taxon>
        <taxon>Aspergillus</taxon>
        <taxon>Aspergillus subgen. Circumdati</taxon>
    </lineage>
</organism>
<keyword evidence="1" id="KW-0489">Methyltransferase</keyword>
<dbReference type="Gene3D" id="1.10.10.10">
    <property type="entry name" value="Winged helix-like DNA-binding domain superfamily/Winged helix DNA-binding domain"/>
    <property type="match status" value="1"/>
</dbReference>
<name>A0A1R3RMC6_ASPC5</name>
<dbReference type="InterPro" id="IPR036388">
    <property type="entry name" value="WH-like_DNA-bd_sf"/>
</dbReference>
<dbReference type="AlphaFoldDB" id="A0A1R3RMC6"/>
<sequence length="383" mass="42015">MPAAPAIAAARLQLAEAAFELLNLSRAPGEVLTDLTADLQVICAVRWLCHHRIPSLVPLEGGITYATLAQAADVPEALLRSTLRLAMTSRLFQEPDSHLVSHSPVSRQLAGNPGLRDWGRYFANTVIPTAVRHLEAIDTWPASTKVNQTAHNLAFDHQGSFFDFVSRDVALTVEFAHSMKALAGVSSFSNAHLARSYDWASLGGGLVVDMGGSTGHVSVALAEAFPDLQFLVQDLPMVIRESVERLAERKLPPAITARIRFEGHSFFTVQPVQAASVYLLRQILHDWPDSQAVLILRNLLPALGPTSRILISDIVLPTPGSIPATEERVMRCNDLLLHQFTNTLERTLEDWEGLIAQASERLRIRQVYRDPGSILSLIELTLA</sequence>
<dbReference type="EMBL" id="KV907500">
    <property type="protein sequence ID" value="OOF95609.1"/>
    <property type="molecule type" value="Genomic_DNA"/>
</dbReference>
<dbReference type="VEuPathDB" id="FungiDB:ASPCADRAFT_50066"/>
<proteinExistence type="predicted"/>
<dbReference type="GO" id="GO:0044550">
    <property type="term" value="P:secondary metabolite biosynthetic process"/>
    <property type="evidence" value="ECO:0007669"/>
    <property type="project" value="UniProtKB-ARBA"/>
</dbReference>
<evidence type="ECO:0000256" key="2">
    <source>
        <dbReference type="ARBA" id="ARBA00022679"/>
    </source>
</evidence>
<evidence type="ECO:0000256" key="3">
    <source>
        <dbReference type="ARBA" id="ARBA00022691"/>
    </source>
</evidence>
<dbReference type="InterPro" id="IPR016461">
    <property type="entry name" value="COMT-like"/>
</dbReference>
<evidence type="ECO:0000313" key="5">
    <source>
        <dbReference type="EMBL" id="OOF95609.1"/>
    </source>
</evidence>
<dbReference type="PROSITE" id="PS51683">
    <property type="entry name" value="SAM_OMT_II"/>
    <property type="match status" value="1"/>
</dbReference>
<dbReference type="SUPFAM" id="SSF53335">
    <property type="entry name" value="S-adenosyl-L-methionine-dependent methyltransferases"/>
    <property type="match status" value="1"/>
</dbReference>
<protein>
    <recommendedName>
        <fullName evidence="4">O-methyltransferase C-terminal domain-containing protein</fullName>
    </recommendedName>
</protein>
<dbReference type="GO" id="GO:0008171">
    <property type="term" value="F:O-methyltransferase activity"/>
    <property type="evidence" value="ECO:0007669"/>
    <property type="project" value="InterPro"/>
</dbReference>
<dbReference type="InterPro" id="IPR029063">
    <property type="entry name" value="SAM-dependent_MTases_sf"/>
</dbReference>
<dbReference type="SUPFAM" id="SSF46785">
    <property type="entry name" value="Winged helix' DNA-binding domain"/>
    <property type="match status" value="1"/>
</dbReference>
<evidence type="ECO:0000259" key="4">
    <source>
        <dbReference type="Pfam" id="PF00891"/>
    </source>
</evidence>
<accession>A0A1R3RMC6</accession>
<evidence type="ECO:0000256" key="1">
    <source>
        <dbReference type="ARBA" id="ARBA00022603"/>
    </source>
</evidence>
<keyword evidence="3" id="KW-0949">S-adenosyl-L-methionine</keyword>
<dbReference type="Gene3D" id="3.40.50.150">
    <property type="entry name" value="Vaccinia Virus protein VP39"/>
    <property type="match status" value="1"/>
</dbReference>
<dbReference type="OrthoDB" id="1606438at2759"/>
<evidence type="ECO:0000313" key="6">
    <source>
        <dbReference type="Proteomes" id="UP000188318"/>
    </source>
</evidence>
<dbReference type="Pfam" id="PF00891">
    <property type="entry name" value="Methyltransf_2"/>
    <property type="match status" value="1"/>
</dbReference>
<dbReference type="InterPro" id="IPR036390">
    <property type="entry name" value="WH_DNA-bd_sf"/>
</dbReference>
<dbReference type="PANTHER" id="PTHR43712">
    <property type="entry name" value="PUTATIVE (AFU_ORTHOLOGUE AFUA_4G14580)-RELATED"/>
    <property type="match status" value="1"/>
</dbReference>
<gene>
    <name evidence="5" type="ORF">ASPCADRAFT_50066</name>
</gene>